<dbReference type="GeneID" id="115918956"/>
<dbReference type="GO" id="GO:0005737">
    <property type="term" value="C:cytoplasm"/>
    <property type="evidence" value="ECO:0000318"/>
    <property type="project" value="GO_Central"/>
</dbReference>
<dbReference type="InterPro" id="IPR010987">
    <property type="entry name" value="Glutathione-S-Trfase_C-like"/>
</dbReference>
<sequence length="271" mass="31259">MLVGHSAIIIRKMKGLDDAIGMTIVDYLRDENGWAFTDQRPKTSLDTVNNCKYLREIYMMVEPGYDGRVTVPVLWDKKIKTIVNNESAEILRILNKQFNAFSATEEQRNLDLSPDELMETIEEINSWVAQDINLGVYNAGFATAQEAYDEGVVKLFKALDRVEDVLSKSRYLCGDRLTEADIRLFTTLIRFDVVYVHHFKCNKKRIVDYPNLWGFTRDLYQTPGIGETVDQEHIQKHYQMVHRHINPNGIVAIGPDLDFDSPHGRDVKFQK</sequence>
<dbReference type="FunFam" id="3.40.30.10:FF:000722">
    <property type="entry name" value="Uncharacterized protein"/>
    <property type="match status" value="1"/>
</dbReference>
<dbReference type="PANTHER" id="PTHR32419">
    <property type="entry name" value="GLUTATHIONYL-HYDROQUINONE REDUCTASE"/>
    <property type="match status" value="1"/>
</dbReference>
<dbReference type="PANTHER" id="PTHR32419:SF6">
    <property type="entry name" value="GLUTATHIONE S-TRANSFERASE OMEGA-LIKE 1-RELATED"/>
    <property type="match status" value="1"/>
</dbReference>
<reference evidence="5" key="2">
    <citation type="submission" date="2021-01" db="UniProtKB">
        <authorList>
            <consortium name="EnsemblMetazoa"/>
        </authorList>
    </citation>
    <scope>IDENTIFICATION</scope>
</reference>
<evidence type="ECO:0000256" key="2">
    <source>
        <dbReference type="PIRSR" id="PIRSR015753-2"/>
    </source>
</evidence>
<dbReference type="AlphaFoldDB" id="A0A7M7PIY5"/>
<dbReference type="Gene3D" id="1.20.1050.10">
    <property type="match status" value="1"/>
</dbReference>
<evidence type="ECO:0000256" key="1">
    <source>
        <dbReference type="PIRSR" id="PIRSR015753-1"/>
    </source>
</evidence>
<feature type="domain" description="GST C-terminal" evidence="4">
    <location>
        <begin position="114"/>
        <end position="238"/>
    </location>
</feature>
<protein>
    <recommendedName>
        <fullName evidence="4">GST C-terminal domain-containing protein</fullName>
    </recommendedName>
</protein>
<feature type="site" description="Lowers pKa of active site Cys" evidence="3">
    <location>
        <position position="238"/>
    </location>
</feature>
<dbReference type="Pfam" id="PF13410">
    <property type="entry name" value="GST_C_2"/>
    <property type="match status" value="1"/>
</dbReference>
<proteinExistence type="predicted"/>
<dbReference type="OMA" id="VSYGCPW"/>
<name>A0A7M7PIY5_STRPU</name>
<dbReference type="InterPro" id="IPR036282">
    <property type="entry name" value="Glutathione-S-Trfase_C_sf"/>
</dbReference>
<feature type="binding site" evidence="2">
    <location>
        <position position="34"/>
    </location>
    <ligand>
        <name>glutathione</name>
        <dbReference type="ChEBI" id="CHEBI:57925"/>
    </ligand>
</feature>
<dbReference type="InParanoid" id="A0A7M7PIY5"/>
<dbReference type="GO" id="GO:0004364">
    <property type="term" value="F:glutathione transferase activity"/>
    <property type="evidence" value="ECO:0000318"/>
    <property type="project" value="GO_Central"/>
</dbReference>
<evidence type="ECO:0000313" key="6">
    <source>
        <dbReference type="Proteomes" id="UP000007110"/>
    </source>
</evidence>
<dbReference type="PIRSF" id="PIRSF015753">
    <property type="entry name" value="GST"/>
    <property type="match status" value="1"/>
</dbReference>
<feature type="binding site" evidence="2">
    <location>
        <begin position="68"/>
        <end position="71"/>
    </location>
    <ligand>
        <name>glutathione</name>
        <dbReference type="ChEBI" id="CHEBI:57925"/>
    </ligand>
</feature>
<dbReference type="Proteomes" id="UP000007110">
    <property type="component" value="Unassembled WGS sequence"/>
</dbReference>
<feature type="active site" description="Proton donor/acceptor" evidence="1">
    <location>
        <position position="137"/>
    </location>
</feature>
<organism evidence="5 6">
    <name type="scientific">Strongylocentrotus purpuratus</name>
    <name type="common">Purple sea urchin</name>
    <dbReference type="NCBI Taxonomy" id="7668"/>
    <lineage>
        <taxon>Eukaryota</taxon>
        <taxon>Metazoa</taxon>
        <taxon>Echinodermata</taxon>
        <taxon>Eleutherozoa</taxon>
        <taxon>Echinozoa</taxon>
        <taxon>Echinoidea</taxon>
        <taxon>Euechinoidea</taxon>
        <taxon>Echinacea</taxon>
        <taxon>Camarodonta</taxon>
        <taxon>Echinidea</taxon>
        <taxon>Strongylocentrotidae</taxon>
        <taxon>Strongylocentrotus</taxon>
    </lineage>
</organism>
<dbReference type="SUPFAM" id="SSF47616">
    <property type="entry name" value="GST C-terminal domain-like"/>
    <property type="match status" value="1"/>
</dbReference>
<reference evidence="6" key="1">
    <citation type="submission" date="2015-02" db="EMBL/GenBank/DDBJ databases">
        <title>Genome sequencing for Strongylocentrotus purpuratus.</title>
        <authorList>
            <person name="Murali S."/>
            <person name="Liu Y."/>
            <person name="Vee V."/>
            <person name="English A."/>
            <person name="Wang M."/>
            <person name="Skinner E."/>
            <person name="Han Y."/>
            <person name="Muzny D.M."/>
            <person name="Worley K.C."/>
            <person name="Gibbs R.A."/>
        </authorList>
    </citation>
    <scope>NUCLEOTIDE SEQUENCE</scope>
</reference>
<evidence type="ECO:0000313" key="5">
    <source>
        <dbReference type="EnsemblMetazoa" id="XP_030851398"/>
    </source>
</evidence>
<accession>A0A7M7PIY5</accession>
<keyword evidence="6" id="KW-1185">Reference proteome</keyword>
<dbReference type="CDD" id="cd03190">
    <property type="entry name" value="GST_C_Omega_like"/>
    <property type="match status" value="1"/>
</dbReference>
<dbReference type="InterPro" id="IPR047047">
    <property type="entry name" value="GST_Omega-like_C"/>
</dbReference>
<dbReference type="RefSeq" id="XP_030851398.1">
    <property type="nucleotide sequence ID" value="XM_030995538.1"/>
</dbReference>
<dbReference type="EnsemblMetazoa" id="XM_030995538">
    <property type="protein sequence ID" value="XP_030851398"/>
    <property type="gene ID" value="LOC115918956"/>
</dbReference>
<evidence type="ECO:0000256" key="3">
    <source>
        <dbReference type="PIRSR" id="PIRSR015753-3"/>
    </source>
</evidence>
<dbReference type="KEGG" id="spu:115918956"/>
<feature type="binding site" evidence="2">
    <location>
        <begin position="86"/>
        <end position="87"/>
    </location>
    <ligand>
        <name>glutathione</name>
        <dbReference type="ChEBI" id="CHEBI:57925"/>
    </ligand>
</feature>
<dbReference type="InterPro" id="IPR016639">
    <property type="entry name" value="GST_Omega/GSH"/>
</dbReference>
<dbReference type="Gene3D" id="3.40.30.10">
    <property type="entry name" value="Glutaredoxin"/>
    <property type="match status" value="1"/>
</dbReference>
<evidence type="ECO:0000259" key="4">
    <source>
        <dbReference type="PROSITE" id="PS50405"/>
    </source>
</evidence>
<feature type="site" description="Lowers pKa of active site Cys" evidence="3">
    <location>
        <position position="195"/>
    </location>
</feature>
<dbReference type="PROSITE" id="PS50405">
    <property type="entry name" value="GST_CTER"/>
    <property type="match status" value="1"/>
</dbReference>